<gene>
    <name evidence="3" type="ORF">SacazDRAFT_00672</name>
</gene>
<dbReference type="Pfam" id="PF01243">
    <property type="entry name" value="PNPOx_N"/>
    <property type="match status" value="1"/>
</dbReference>
<dbReference type="InterPro" id="IPR011576">
    <property type="entry name" value="Pyridox_Oxase_N"/>
</dbReference>
<evidence type="ECO:0000313" key="3">
    <source>
        <dbReference type="EMBL" id="EHY87621.1"/>
    </source>
</evidence>
<protein>
    <submittedName>
        <fullName evidence="3">PPOX class probable F420-dependent enzyme, Rv0121 family</fullName>
    </submittedName>
</protein>
<dbReference type="PANTHER" id="PTHR35176">
    <property type="entry name" value="HEME OXYGENASE HI_0854-RELATED"/>
    <property type="match status" value="1"/>
</dbReference>
<dbReference type="GO" id="GO:0070967">
    <property type="term" value="F:coenzyme F420 binding"/>
    <property type="evidence" value="ECO:0007669"/>
    <property type="project" value="TreeGrafter"/>
</dbReference>
<dbReference type="GO" id="GO:0005829">
    <property type="term" value="C:cytosol"/>
    <property type="evidence" value="ECO:0007669"/>
    <property type="project" value="TreeGrafter"/>
</dbReference>
<dbReference type="GO" id="GO:0016627">
    <property type="term" value="F:oxidoreductase activity, acting on the CH-CH group of donors"/>
    <property type="evidence" value="ECO:0007669"/>
    <property type="project" value="TreeGrafter"/>
</dbReference>
<dbReference type="NCBIfam" id="TIGR03668">
    <property type="entry name" value="Rv0121_F420"/>
    <property type="match status" value="1"/>
</dbReference>
<dbReference type="InterPro" id="IPR012349">
    <property type="entry name" value="Split_barrel_FMN-bd"/>
</dbReference>
<evidence type="ECO:0000313" key="4">
    <source>
        <dbReference type="Proteomes" id="UP000004705"/>
    </source>
</evidence>
<proteinExistence type="predicted"/>
<feature type="domain" description="Pyridoxamine 5'-phosphate oxidase N-terminal" evidence="2">
    <location>
        <begin position="8"/>
        <end position="134"/>
    </location>
</feature>
<dbReference type="EMBL" id="CM001466">
    <property type="protein sequence ID" value="EHY87621.1"/>
    <property type="molecule type" value="Genomic_DNA"/>
</dbReference>
<organism evidence="3 4">
    <name type="scientific">Saccharomonospora azurea NA-128</name>
    <dbReference type="NCBI Taxonomy" id="882081"/>
    <lineage>
        <taxon>Bacteria</taxon>
        <taxon>Bacillati</taxon>
        <taxon>Actinomycetota</taxon>
        <taxon>Actinomycetes</taxon>
        <taxon>Pseudonocardiales</taxon>
        <taxon>Pseudonocardiaceae</taxon>
        <taxon>Saccharomonospora</taxon>
    </lineage>
</organism>
<keyword evidence="4" id="KW-1185">Reference proteome</keyword>
<accession>H8GAQ5</accession>
<reference evidence="3 4" key="1">
    <citation type="journal article" date="2012" name="Stand. Genomic Sci.">
        <title>Genome sequence of the soil bacterium Saccharomonospora azurea type strain (NA-128(T)).</title>
        <authorList>
            <person name="Klenk H.P."/>
            <person name="Held B."/>
            <person name="Lucas S."/>
            <person name="Lapidus A."/>
            <person name="Copeland A."/>
            <person name="Hammon N."/>
            <person name="Pitluck S."/>
            <person name="Goodwin L.A."/>
            <person name="Han C."/>
            <person name="Tapia R."/>
            <person name="Brambilla E.M."/>
            <person name="Potter G."/>
            <person name="Land M."/>
            <person name="Ivanova N."/>
            <person name="Rohde M."/>
            <person name="Goker M."/>
            <person name="Detter J.C."/>
            <person name="Kyrpides N.C."/>
            <person name="Woyke T."/>
        </authorList>
    </citation>
    <scope>NUCLEOTIDE SEQUENCE [LARGE SCALE GENOMIC DNA]</scope>
    <source>
        <strain evidence="3 4">NA-128</strain>
    </source>
</reference>
<sequence>MRMDVPTARRLFTAARVARLATTDADGVPHVVPVTFAVDGDDVVWAVDAKPKTTTALRRLRNIAARPAVSLLVDHYAEDWSTLWWVRADGHATIGDPATDAAAVAALVAKYPQYGTTPPSGPVVRVRIRTWRGWSATDPPQPDRVRRP</sequence>
<dbReference type="Proteomes" id="UP000004705">
    <property type="component" value="Chromosome"/>
</dbReference>
<dbReference type="Gene3D" id="2.30.110.10">
    <property type="entry name" value="Electron Transport, Fmn-binding Protein, Chain A"/>
    <property type="match status" value="1"/>
</dbReference>
<keyword evidence="1" id="KW-0560">Oxidoreductase</keyword>
<dbReference type="AlphaFoldDB" id="H8GAQ5"/>
<name>H8GAQ5_9PSEU</name>
<dbReference type="OrthoDB" id="9812086at2"/>
<dbReference type="RefSeq" id="WP_005438644.1">
    <property type="nucleotide sequence ID" value="NZ_CM001466.1"/>
</dbReference>
<dbReference type="PANTHER" id="PTHR35176:SF2">
    <property type="entry name" value="F420H(2)-DEPENDENT REDUCTASE RV1155"/>
    <property type="match status" value="1"/>
</dbReference>
<evidence type="ECO:0000256" key="1">
    <source>
        <dbReference type="ARBA" id="ARBA00023002"/>
    </source>
</evidence>
<dbReference type="SUPFAM" id="SSF50475">
    <property type="entry name" value="FMN-binding split barrel"/>
    <property type="match status" value="1"/>
</dbReference>
<dbReference type="InterPro" id="IPR019967">
    <property type="entry name" value="F420-dep_enz_PPOX_Rv0121"/>
</dbReference>
<dbReference type="HOGENOM" id="CLU_115786_0_0_11"/>
<dbReference type="InterPro" id="IPR052019">
    <property type="entry name" value="F420H2_bilvrd_red/Heme_oxyg"/>
</dbReference>
<evidence type="ECO:0000259" key="2">
    <source>
        <dbReference type="Pfam" id="PF01243"/>
    </source>
</evidence>